<evidence type="ECO:0000256" key="1">
    <source>
        <dbReference type="ARBA" id="ARBA00009013"/>
    </source>
</evidence>
<dbReference type="Proteomes" id="UP001501358">
    <property type="component" value="Unassembled WGS sequence"/>
</dbReference>
<keyword evidence="5" id="KW-1185">Reference proteome</keyword>
<evidence type="ECO:0000313" key="5">
    <source>
        <dbReference type="Proteomes" id="UP001501358"/>
    </source>
</evidence>
<dbReference type="Pfam" id="PF13466">
    <property type="entry name" value="STAS_2"/>
    <property type="match status" value="1"/>
</dbReference>
<sequence length="121" mass="12739">MNRALPELTVAVHRERGNAVRVAVAGDLDYNTAPELRRALDDVPFTPGVHVVLDLSALTFCDSSGITVLVAAHRLATDAGGSVSLAAVPPAVARIFGITGLDQVFTLHPTVEDALSADRER</sequence>
<feature type="domain" description="STAS" evidence="3">
    <location>
        <begin position="22"/>
        <end position="118"/>
    </location>
</feature>
<dbReference type="SUPFAM" id="SSF52091">
    <property type="entry name" value="SpoIIaa-like"/>
    <property type="match status" value="1"/>
</dbReference>
<evidence type="ECO:0000313" key="4">
    <source>
        <dbReference type="EMBL" id="GAA2491520.1"/>
    </source>
</evidence>
<dbReference type="InterPro" id="IPR036513">
    <property type="entry name" value="STAS_dom_sf"/>
</dbReference>
<proteinExistence type="inferred from homology"/>
<dbReference type="InterPro" id="IPR002645">
    <property type="entry name" value="STAS_dom"/>
</dbReference>
<dbReference type="PANTHER" id="PTHR33495">
    <property type="entry name" value="ANTI-SIGMA FACTOR ANTAGONIST TM_1081-RELATED-RELATED"/>
    <property type="match status" value="1"/>
</dbReference>
<dbReference type="RefSeq" id="WP_344383650.1">
    <property type="nucleotide sequence ID" value="NZ_BAAATA010000015.1"/>
</dbReference>
<comment type="caution">
    <text evidence="4">The sequence shown here is derived from an EMBL/GenBank/DDBJ whole genome shotgun (WGS) entry which is preliminary data.</text>
</comment>
<dbReference type="InterPro" id="IPR058548">
    <property type="entry name" value="MlaB-like_STAS"/>
</dbReference>
<dbReference type="PANTHER" id="PTHR33495:SF2">
    <property type="entry name" value="ANTI-SIGMA FACTOR ANTAGONIST TM_1081-RELATED"/>
    <property type="match status" value="1"/>
</dbReference>
<dbReference type="NCBIfam" id="TIGR00377">
    <property type="entry name" value="ant_ant_sig"/>
    <property type="match status" value="1"/>
</dbReference>
<dbReference type="InterPro" id="IPR003658">
    <property type="entry name" value="Anti-sigma_ant"/>
</dbReference>
<dbReference type="CDD" id="cd07043">
    <property type="entry name" value="STAS_anti-anti-sigma_factors"/>
    <property type="match status" value="1"/>
</dbReference>
<accession>A0ABN3LWF2</accession>
<name>A0ABN3LWF2_9ACTN</name>
<dbReference type="PROSITE" id="PS50801">
    <property type="entry name" value="STAS"/>
    <property type="match status" value="1"/>
</dbReference>
<dbReference type="Gene3D" id="3.30.750.24">
    <property type="entry name" value="STAS domain"/>
    <property type="match status" value="1"/>
</dbReference>
<protein>
    <recommendedName>
        <fullName evidence="2">Anti-sigma factor antagonist</fullName>
    </recommendedName>
</protein>
<gene>
    <name evidence="4" type="ORF">GCM10010406_29520</name>
</gene>
<dbReference type="EMBL" id="BAAATA010000015">
    <property type="protein sequence ID" value="GAA2491520.1"/>
    <property type="molecule type" value="Genomic_DNA"/>
</dbReference>
<organism evidence="4 5">
    <name type="scientific">Streptomyces thermolineatus</name>
    <dbReference type="NCBI Taxonomy" id="44033"/>
    <lineage>
        <taxon>Bacteria</taxon>
        <taxon>Bacillati</taxon>
        <taxon>Actinomycetota</taxon>
        <taxon>Actinomycetes</taxon>
        <taxon>Kitasatosporales</taxon>
        <taxon>Streptomycetaceae</taxon>
        <taxon>Streptomyces</taxon>
    </lineage>
</organism>
<comment type="similarity">
    <text evidence="1 2">Belongs to the anti-sigma-factor antagonist family.</text>
</comment>
<evidence type="ECO:0000259" key="3">
    <source>
        <dbReference type="PROSITE" id="PS50801"/>
    </source>
</evidence>
<evidence type="ECO:0000256" key="2">
    <source>
        <dbReference type="RuleBase" id="RU003749"/>
    </source>
</evidence>
<reference evidence="4 5" key="1">
    <citation type="journal article" date="2019" name="Int. J. Syst. Evol. Microbiol.">
        <title>The Global Catalogue of Microorganisms (GCM) 10K type strain sequencing project: providing services to taxonomists for standard genome sequencing and annotation.</title>
        <authorList>
            <consortium name="The Broad Institute Genomics Platform"/>
            <consortium name="The Broad Institute Genome Sequencing Center for Infectious Disease"/>
            <person name="Wu L."/>
            <person name="Ma J."/>
        </authorList>
    </citation>
    <scope>NUCLEOTIDE SEQUENCE [LARGE SCALE GENOMIC DNA]</scope>
    <source>
        <strain evidence="4 5">JCM 6307</strain>
    </source>
</reference>